<keyword evidence="3" id="KW-1185">Reference proteome</keyword>
<dbReference type="AlphaFoldDB" id="A0A2I1HMD1"/>
<reference evidence="2 3" key="1">
    <citation type="submission" date="2015-10" db="EMBL/GenBank/DDBJ databases">
        <title>Genome analyses suggest a sexual origin of heterokaryosis in a supposedly ancient asexual fungus.</title>
        <authorList>
            <person name="Ropars J."/>
            <person name="Sedzielewska K."/>
            <person name="Noel J."/>
            <person name="Charron P."/>
            <person name="Farinelli L."/>
            <person name="Marton T."/>
            <person name="Kruger M."/>
            <person name="Pelin A."/>
            <person name="Brachmann A."/>
            <person name="Corradi N."/>
        </authorList>
    </citation>
    <scope>NUCLEOTIDE SEQUENCE [LARGE SCALE GENOMIC DNA]</scope>
    <source>
        <strain evidence="2 3">A4</strain>
    </source>
</reference>
<feature type="domain" description="DUF5679" evidence="1">
    <location>
        <begin position="5"/>
        <end position="44"/>
    </location>
</feature>
<comment type="caution">
    <text evidence="2">The sequence shown here is derived from an EMBL/GenBank/DDBJ whole genome shotgun (WGS) entry which is preliminary data.</text>
</comment>
<dbReference type="InterPro" id="IPR044044">
    <property type="entry name" value="DUF5679"/>
</dbReference>
<protein>
    <recommendedName>
        <fullName evidence="1">DUF5679 domain-containing protein</fullName>
    </recommendedName>
</protein>
<gene>
    <name evidence="2" type="ORF">RhiirA4_483269</name>
</gene>
<evidence type="ECO:0000313" key="2">
    <source>
        <dbReference type="EMBL" id="PKY60027.1"/>
    </source>
</evidence>
<dbReference type="Proteomes" id="UP000234323">
    <property type="component" value="Unassembled WGS sequence"/>
</dbReference>
<dbReference type="Pfam" id="PF18930">
    <property type="entry name" value="DUF5679"/>
    <property type="match status" value="1"/>
</dbReference>
<sequence>MTRFYCLKCKKETETASEIQDMTTNGRYRLHGDCVICGMHKNTFTGVDWVFRSPSELDRILKVYGFLGAFLTEFQRFSAFWTLLKRNLKVPGSHFAESP</sequence>
<organism evidence="2 3">
    <name type="scientific">Rhizophagus irregularis</name>
    <dbReference type="NCBI Taxonomy" id="588596"/>
    <lineage>
        <taxon>Eukaryota</taxon>
        <taxon>Fungi</taxon>
        <taxon>Fungi incertae sedis</taxon>
        <taxon>Mucoromycota</taxon>
        <taxon>Glomeromycotina</taxon>
        <taxon>Glomeromycetes</taxon>
        <taxon>Glomerales</taxon>
        <taxon>Glomeraceae</taxon>
        <taxon>Rhizophagus</taxon>
    </lineage>
</organism>
<name>A0A2I1HMD1_9GLOM</name>
<proteinExistence type="predicted"/>
<evidence type="ECO:0000259" key="1">
    <source>
        <dbReference type="Pfam" id="PF18930"/>
    </source>
</evidence>
<accession>A0A2I1HMD1</accession>
<dbReference type="EMBL" id="LLXI01003917">
    <property type="protein sequence ID" value="PKY60027.1"/>
    <property type="molecule type" value="Genomic_DNA"/>
</dbReference>
<dbReference type="VEuPathDB" id="FungiDB:RhiirA1_480631"/>
<evidence type="ECO:0000313" key="3">
    <source>
        <dbReference type="Proteomes" id="UP000234323"/>
    </source>
</evidence>